<dbReference type="Proteomes" id="UP000268321">
    <property type="component" value="Unassembled WGS sequence"/>
</dbReference>
<accession>A0A4P9Z7J3</accession>
<keyword evidence="1" id="KW-0732">Signal</keyword>
<sequence>MNPLTLLALAVFATADELTTVTETRTLFVTRYTPEELSSLLAASLSPALVASVSSASAASVDSASSASVASRQSVIYAPNASASRTSVTSMSGASALTTYNGVIALAWGLNFSQISNTSSTLQSRTAVTASTTASASYMPLTSRTLVGGAGTAGVAIGVLAAVAANLL</sequence>
<dbReference type="EMBL" id="ML004713">
    <property type="protein sequence ID" value="RKP28663.1"/>
    <property type="molecule type" value="Genomic_DNA"/>
</dbReference>
<name>A0A4P9Z7J3_9ASCO</name>
<proteinExistence type="predicted"/>
<reference evidence="3" key="1">
    <citation type="journal article" date="2018" name="Nat. Microbiol.">
        <title>Leveraging single-cell genomics to expand the fungal tree of life.</title>
        <authorList>
            <person name="Ahrendt S.R."/>
            <person name="Quandt C.A."/>
            <person name="Ciobanu D."/>
            <person name="Clum A."/>
            <person name="Salamov A."/>
            <person name="Andreopoulos B."/>
            <person name="Cheng J.F."/>
            <person name="Woyke T."/>
            <person name="Pelin A."/>
            <person name="Henrissat B."/>
            <person name="Reynolds N.K."/>
            <person name="Benny G.L."/>
            <person name="Smith M.E."/>
            <person name="James T.Y."/>
            <person name="Grigoriev I.V."/>
        </authorList>
    </citation>
    <scope>NUCLEOTIDE SEQUENCE [LARGE SCALE GENOMIC DNA]</scope>
    <source>
        <strain evidence="3">Baker2002</strain>
    </source>
</reference>
<evidence type="ECO:0000313" key="2">
    <source>
        <dbReference type="EMBL" id="RKP28663.1"/>
    </source>
</evidence>
<feature type="chain" id="PRO_5020971108" evidence="1">
    <location>
        <begin position="16"/>
        <end position="168"/>
    </location>
</feature>
<evidence type="ECO:0000313" key="3">
    <source>
        <dbReference type="Proteomes" id="UP000268321"/>
    </source>
</evidence>
<organism evidence="2 3">
    <name type="scientific">Metschnikowia bicuspidata</name>
    <dbReference type="NCBI Taxonomy" id="27322"/>
    <lineage>
        <taxon>Eukaryota</taxon>
        <taxon>Fungi</taxon>
        <taxon>Dikarya</taxon>
        <taxon>Ascomycota</taxon>
        <taxon>Saccharomycotina</taxon>
        <taxon>Pichiomycetes</taxon>
        <taxon>Metschnikowiaceae</taxon>
        <taxon>Metschnikowia</taxon>
    </lineage>
</organism>
<gene>
    <name evidence="2" type="ORF">METBISCDRAFT_28920</name>
</gene>
<feature type="signal peptide" evidence="1">
    <location>
        <begin position="1"/>
        <end position="15"/>
    </location>
</feature>
<dbReference type="AlphaFoldDB" id="A0A4P9Z7J3"/>
<keyword evidence="3" id="KW-1185">Reference proteome</keyword>
<evidence type="ECO:0000256" key="1">
    <source>
        <dbReference type="SAM" id="SignalP"/>
    </source>
</evidence>
<protein>
    <submittedName>
        <fullName evidence="2">Uncharacterized protein</fullName>
    </submittedName>
</protein>